<gene>
    <name evidence="1" type="ORF">SAMN05216214_107129</name>
</gene>
<dbReference type="InterPro" id="IPR010985">
    <property type="entry name" value="Ribbon_hlx_hlx"/>
</dbReference>
<dbReference type="EMBL" id="FOAS01000007">
    <property type="protein sequence ID" value="SEL02590.1"/>
    <property type="molecule type" value="Genomic_DNA"/>
</dbReference>
<dbReference type="SUPFAM" id="SSF47598">
    <property type="entry name" value="Ribbon-helix-helix"/>
    <property type="match status" value="1"/>
</dbReference>
<organism evidence="1 2">
    <name type="scientific">Atopomonas hussainii</name>
    <dbReference type="NCBI Taxonomy" id="1429083"/>
    <lineage>
        <taxon>Bacteria</taxon>
        <taxon>Pseudomonadati</taxon>
        <taxon>Pseudomonadota</taxon>
        <taxon>Gammaproteobacteria</taxon>
        <taxon>Pseudomonadales</taxon>
        <taxon>Pseudomonadaceae</taxon>
        <taxon>Atopomonas</taxon>
    </lineage>
</organism>
<dbReference type="RefSeq" id="WP_074867235.1">
    <property type="nucleotide sequence ID" value="NZ_FOAS01000007.1"/>
</dbReference>
<sequence>MAELKLEVAPALLRMLQQSARLNGLSLEDECLRRLEGHVRRSRRLEEVMEEMRHLRGQTGAPQGQ</sequence>
<dbReference type="AlphaFoldDB" id="A0A1H7LUI1"/>
<dbReference type="GO" id="GO:0006355">
    <property type="term" value="P:regulation of DNA-templated transcription"/>
    <property type="evidence" value="ECO:0007669"/>
    <property type="project" value="InterPro"/>
</dbReference>
<keyword evidence="2" id="KW-1185">Reference proteome</keyword>
<proteinExistence type="predicted"/>
<reference evidence="1 2" key="1">
    <citation type="submission" date="2016-10" db="EMBL/GenBank/DDBJ databases">
        <authorList>
            <person name="de Groot N.N."/>
        </authorList>
    </citation>
    <scope>NUCLEOTIDE SEQUENCE [LARGE SCALE GENOMIC DNA]</scope>
    <source>
        <strain evidence="1 2">JCM 19513</strain>
    </source>
</reference>
<evidence type="ECO:0000313" key="2">
    <source>
        <dbReference type="Proteomes" id="UP000185766"/>
    </source>
</evidence>
<protein>
    <submittedName>
        <fullName evidence="1">Uncharacterized protein</fullName>
    </submittedName>
</protein>
<evidence type="ECO:0000313" key="1">
    <source>
        <dbReference type="EMBL" id="SEL02590.1"/>
    </source>
</evidence>
<name>A0A1H7LUI1_9GAMM</name>
<accession>A0A1H7LUI1</accession>
<dbReference type="Proteomes" id="UP000185766">
    <property type="component" value="Unassembled WGS sequence"/>
</dbReference>